<reference evidence="3 4" key="1">
    <citation type="submission" date="2015-03" db="EMBL/GenBank/DDBJ databases">
        <authorList>
            <person name="Hassan Y."/>
            <person name="Lepp D."/>
            <person name="Li X.-Z."/>
            <person name="Zhou T."/>
        </authorList>
    </citation>
    <scope>NUCLEOTIDE SEQUENCE [LARGE SCALE GENOMIC DNA]</scope>
    <source>
        <strain evidence="3 4">IPL18</strain>
    </source>
</reference>
<protein>
    <recommendedName>
        <fullName evidence="2">SsuA/THI5-like domain-containing protein</fullName>
    </recommendedName>
</protein>
<feature type="chain" id="PRO_5002486784" description="SsuA/THI5-like domain-containing protein" evidence="1">
    <location>
        <begin position="23"/>
        <end position="329"/>
    </location>
</feature>
<proteinExistence type="predicted"/>
<dbReference type="OrthoDB" id="5372616at2"/>
<dbReference type="SUPFAM" id="SSF53850">
    <property type="entry name" value="Periplasmic binding protein-like II"/>
    <property type="match status" value="1"/>
</dbReference>
<accession>A0A0F5FNF4</accession>
<dbReference type="RefSeq" id="WP_046104768.1">
    <property type="nucleotide sequence ID" value="NZ_JZEY01000054.1"/>
</dbReference>
<comment type="caution">
    <text evidence="3">The sequence shown here is derived from an EMBL/GenBank/DDBJ whole genome shotgun (WGS) entry which is preliminary data.</text>
</comment>
<keyword evidence="4" id="KW-1185">Reference proteome</keyword>
<dbReference type="InterPro" id="IPR027939">
    <property type="entry name" value="NMT1/THI5"/>
</dbReference>
<keyword evidence="1" id="KW-0732">Signal</keyword>
<dbReference type="Proteomes" id="UP000033649">
    <property type="component" value="Unassembled WGS sequence"/>
</dbReference>
<evidence type="ECO:0000259" key="2">
    <source>
        <dbReference type="Pfam" id="PF09084"/>
    </source>
</evidence>
<evidence type="ECO:0000313" key="3">
    <source>
        <dbReference type="EMBL" id="KKB10075.1"/>
    </source>
</evidence>
<dbReference type="EMBL" id="JZEY01000054">
    <property type="protein sequence ID" value="KKB10075.1"/>
    <property type="molecule type" value="Genomic_DNA"/>
</dbReference>
<sequence length="329" mass="34247">MRISLVSTALLASLLATSSTLAADVVRFQFSWLPGGDRAAYYLAQQQGLFAAEDLDVTLIAGRGSSDAITKIATGAADLGEGGLDALLSAKVEAEVPVIAVMPVYTRAPDGLLTTADSGIAGIEDVAGKTVGTSPFTSSNGPWPFLLSDNGVDPAQVNTTQADANALPAMLTTGQVDAIIQYVTNAPGTAAILEEAGKEQVVIPWADYGLDGYSASIFANAQFLADNRDVVIRFTRALRKAEEMLRADPAAGAAAVKDAIPEIDLDVTLAMANATLPLVFNESTEAAGLGVFDPARVTTTWEWVAKQKDVAPDTLDPMAAVDFDIARGE</sequence>
<organism evidence="3 4">
    <name type="scientific">Devosia chinhatensis</name>
    <dbReference type="NCBI Taxonomy" id="429727"/>
    <lineage>
        <taxon>Bacteria</taxon>
        <taxon>Pseudomonadati</taxon>
        <taxon>Pseudomonadota</taxon>
        <taxon>Alphaproteobacteria</taxon>
        <taxon>Hyphomicrobiales</taxon>
        <taxon>Devosiaceae</taxon>
        <taxon>Devosia</taxon>
    </lineage>
</organism>
<gene>
    <name evidence="3" type="ORF">VE26_09860</name>
</gene>
<dbReference type="AlphaFoldDB" id="A0A0F5FNF4"/>
<dbReference type="PANTHER" id="PTHR31528">
    <property type="entry name" value="4-AMINO-5-HYDROXYMETHYL-2-METHYLPYRIMIDINE PHOSPHATE SYNTHASE THI11-RELATED"/>
    <property type="match status" value="1"/>
</dbReference>
<evidence type="ECO:0000313" key="4">
    <source>
        <dbReference type="Proteomes" id="UP000033649"/>
    </source>
</evidence>
<dbReference type="PANTHER" id="PTHR31528:SF15">
    <property type="entry name" value="RIBOFLAVIN-BINDING PROTEIN RIBY"/>
    <property type="match status" value="1"/>
</dbReference>
<dbReference type="STRING" id="429727.VE26_09860"/>
<feature type="signal peptide" evidence="1">
    <location>
        <begin position="1"/>
        <end position="22"/>
    </location>
</feature>
<dbReference type="PATRIC" id="fig|429727.3.peg.2029"/>
<dbReference type="Pfam" id="PF09084">
    <property type="entry name" value="NMT1"/>
    <property type="match status" value="1"/>
</dbReference>
<name>A0A0F5FNF4_9HYPH</name>
<dbReference type="GO" id="GO:0009228">
    <property type="term" value="P:thiamine biosynthetic process"/>
    <property type="evidence" value="ECO:0007669"/>
    <property type="project" value="InterPro"/>
</dbReference>
<evidence type="ECO:0000256" key="1">
    <source>
        <dbReference type="SAM" id="SignalP"/>
    </source>
</evidence>
<feature type="domain" description="SsuA/THI5-like" evidence="2">
    <location>
        <begin position="39"/>
        <end position="250"/>
    </location>
</feature>
<dbReference type="InterPro" id="IPR015168">
    <property type="entry name" value="SsuA/THI5"/>
</dbReference>
<dbReference type="Gene3D" id="3.40.190.10">
    <property type="entry name" value="Periplasmic binding protein-like II"/>
    <property type="match status" value="2"/>
</dbReference>